<dbReference type="InterPro" id="IPR013105">
    <property type="entry name" value="TPR_2"/>
</dbReference>
<evidence type="ECO:0000313" key="5">
    <source>
        <dbReference type="EMBL" id="HFB55325.1"/>
    </source>
</evidence>
<dbReference type="Gene3D" id="1.25.40.10">
    <property type="entry name" value="Tetratricopeptide repeat domain"/>
    <property type="match status" value="1"/>
</dbReference>
<keyword evidence="1" id="KW-0677">Repeat</keyword>
<keyword evidence="2 3" id="KW-0802">TPR repeat</keyword>
<dbReference type="Pfam" id="PF07719">
    <property type="entry name" value="TPR_2"/>
    <property type="match status" value="1"/>
</dbReference>
<organism evidence="5">
    <name type="scientific">Hellea balneolensis</name>
    <dbReference type="NCBI Taxonomy" id="287478"/>
    <lineage>
        <taxon>Bacteria</taxon>
        <taxon>Pseudomonadati</taxon>
        <taxon>Pseudomonadota</taxon>
        <taxon>Alphaproteobacteria</taxon>
        <taxon>Maricaulales</taxon>
        <taxon>Robiginitomaculaceae</taxon>
        <taxon>Hellea</taxon>
    </lineage>
</organism>
<evidence type="ECO:0000256" key="3">
    <source>
        <dbReference type="PROSITE-ProRule" id="PRU00339"/>
    </source>
</evidence>
<dbReference type="EMBL" id="DRMN01000347">
    <property type="protein sequence ID" value="HFB55325.1"/>
    <property type="molecule type" value="Genomic_DNA"/>
</dbReference>
<protein>
    <submittedName>
        <fullName evidence="5">Tetratricopeptide repeat protein</fullName>
    </submittedName>
</protein>
<dbReference type="SMART" id="SM00028">
    <property type="entry name" value="TPR"/>
    <property type="match status" value="2"/>
</dbReference>
<dbReference type="SUPFAM" id="SSF48452">
    <property type="entry name" value="TPR-like"/>
    <property type="match status" value="1"/>
</dbReference>
<name>A0A7C3CCU9_9PROT</name>
<dbReference type="AlphaFoldDB" id="A0A7C3CCU9"/>
<accession>A0A7C3CCU9</accession>
<evidence type="ECO:0000256" key="2">
    <source>
        <dbReference type="ARBA" id="ARBA00022803"/>
    </source>
</evidence>
<feature type="repeat" description="TPR" evidence="3">
    <location>
        <begin position="174"/>
        <end position="207"/>
    </location>
</feature>
<comment type="caution">
    <text evidence="5">The sequence shown here is derived from an EMBL/GenBank/DDBJ whole genome shotgun (WGS) entry which is preliminary data.</text>
</comment>
<feature type="signal peptide" evidence="4">
    <location>
        <begin position="1"/>
        <end position="25"/>
    </location>
</feature>
<dbReference type="InterPro" id="IPR011990">
    <property type="entry name" value="TPR-like_helical_dom_sf"/>
</dbReference>
<dbReference type="Proteomes" id="UP000886042">
    <property type="component" value="Unassembled WGS sequence"/>
</dbReference>
<dbReference type="InterPro" id="IPR019734">
    <property type="entry name" value="TPR_rpt"/>
</dbReference>
<feature type="chain" id="PRO_5027557715" evidence="4">
    <location>
        <begin position="26"/>
        <end position="234"/>
    </location>
</feature>
<gene>
    <name evidence="5" type="ORF">ENJ46_05320</name>
</gene>
<dbReference type="PROSITE" id="PS50005">
    <property type="entry name" value="TPR"/>
    <property type="match status" value="1"/>
</dbReference>
<sequence length="234" mass="26274">MKKILHNAFVLTTFLGLAFQVPAWAQQVNDETNNFDVRHKQCLERIADDEELAYEEALIWQSQGGGRRARHCVAMALFALGHADEAAYRLEKLARAPDGGSPQMRVDFYAESADLWLKANLPHKAYFAATSGLKLSRADANLRIVRARAYAAMERWSDAKIDLSSVLAFEPDNAEALRYRADIYRRDGNLRAAQKDIERALELDGKNIDTLLVRGEINEALRLANLASEKSNTP</sequence>
<evidence type="ECO:0000256" key="1">
    <source>
        <dbReference type="ARBA" id="ARBA00022737"/>
    </source>
</evidence>
<reference evidence="5" key="1">
    <citation type="journal article" date="2020" name="mSystems">
        <title>Genome- and Community-Level Interaction Insights into Carbon Utilization and Element Cycling Functions of Hydrothermarchaeota in Hydrothermal Sediment.</title>
        <authorList>
            <person name="Zhou Z."/>
            <person name="Liu Y."/>
            <person name="Xu W."/>
            <person name="Pan J."/>
            <person name="Luo Z.H."/>
            <person name="Li M."/>
        </authorList>
    </citation>
    <scope>NUCLEOTIDE SEQUENCE [LARGE SCALE GENOMIC DNA]</scope>
    <source>
        <strain evidence="5">HyVt-489</strain>
    </source>
</reference>
<evidence type="ECO:0000256" key="4">
    <source>
        <dbReference type="SAM" id="SignalP"/>
    </source>
</evidence>
<proteinExistence type="predicted"/>
<keyword evidence="4" id="KW-0732">Signal</keyword>